<dbReference type="InterPro" id="IPR001304">
    <property type="entry name" value="C-type_lectin-like"/>
</dbReference>
<keyword evidence="5" id="KW-1185">Reference proteome</keyword>
<dbReference type="SUPFAM" id="SSF56436">
    <property type="entry name" value="C-type lectin-like"/>
    <property type="match status" value="4"/>
</dbReference>
<dbReference type="SMART" id="SM00034">
    <property type="entry name" value="CLECT"/>
    <property type="match status" value="3"/>
</dbReference>
<feature type="region of interest" description="Disordered" evidence="1">
    <location>
        <begin position="13"/>
        <end position="60"/>
    </location>
</feature>
<name>A0A2T7PV99_POMCA</name>
<dbReference type="AlphaFoldDB" id="A0A2T7PV99"/>
<organism evidence="4 5">
    <name type="scientific">Pomacea canaliculata</name>
    <name type="common">Golden apple snail</name>
    <dbReference type="NCBI Taxonomy" id="400727"/>
    <lineage>
        <taxon>Eukaryota</taxon>
        <taxon>Metazoa</taxon>
        <taxon>Spiralia</taxon>
        <taxon>Lophotrochozoa</taxon>
        <taxon>Mollusca</taxon>
        <taxon>Gastropoda</taxon>
        <taxon>Caenogastropoda</taxon>
        <taxon>Architaenioglossa</taxon>
        <taxon>Ampullarioidea</taxon>
        <taxon>Ampullariidae</taxon>
        <taxon>Pomacea</taxon>
    </lineage>
</organism>
<evidence type="ECO:0000313" key="5">
    <source>
        <dbReference type="Proteomes" id="UP000245119"/>
    </source>
</evidence>
<dbReference type="PANTHER" id="PTHR22803">
    <property type="entry name" value="MANNOSE, PHOSPHOLIPASE, LECTIN RECEPTOR RELATED"/>
    <property type="match status" value="1"/>
</dbReference>
<accession>A0A2T7PV99</accession>
<dbReference type="CDD" id="cd12087">
    <property type="entry name" value="TM_EGFR-like"/>
    <property type="match status" value="1"/>
</dbReference>
<sequence length="937" mass="102510">MAPSGWLTAARATTSAYVWQRRPRRRGSPPAALSGQRRRAGQHRHGQRQQLPDANSATRMTTDERFWIGLNKLAEPDCSGQTGHLWSSSPGQTANQTTAMVARCVSTPGPGQVSVSVRSDKCQWNVTCVMPTVSVSVSVSHVSVTISASIRGADQVSVSVRSDMCQGDKRVSVQGTRLVSVSGKLCQYESGAGLWNDDNCNDEFGFICERSNGTATPLNPVPTPRIQGGCPPGFSGLDNKCFYVNSTAALGWEAARNACRSMVLARPADIASITSHQELVLVMSLLENVTTDVYIGLNDRQTNAHFVWQTNEEVVLTNWAPNQPSERWRLLGGSSEDCVVMRVQLDIFGQWDDVSCVEKHGYVCQTTRDPSYSMESPVIGGCKGNYYHYRDSCYGNYRMPKNMAEAEATCVLDNGHLVSIRDIHELASVDIFLYIDVVVSASWIGLTYNETTGSYSWVDQWPVTFTQWGQGEPDITKSAACVAMADGKWNDTDCNDLRPFTCKISTAAPPTTTPAPPGYCASPSWAPNGDYCYYAAPSNTQSWPEANYICRKLGMELLSLHSADELSFVQSLVTLAVTTPRYNWRLPSSGVTKVWIGLERTLQGGFRWSDGSPTNYLPWNTGEPNNENDNEDCAEVLISVGKFNDMPCMGISQGFVCKAPKDLRTDLQTYEHCADLQTHCTCPAVARSSSLSSDVSENSLSGGEIAGIVIGLLAFIAIVGTVVYVLRHRRVIIKPPAEREEPSAGFDNALYDKTHDQETSADITELSETRVALDQLTPQPTPHIATHWPPSQYSNIFVATIPVYTLYSTATIPVYTLYSIATTLVYTLYSTATTLVYTLNSTATTLLYTLYSTATTLVYTLYSIATTLVYTLYSTATTLVYTLNSTATTLLYTLYSTATTLVYTLNSTATTLVYTLNSTATTLIYTLNSTATTLVCS</sequence>
<dbReference type="OrthoDB" id="6285323at2759"/>
<dbReference type="InterPro" id="IPR050111">
    <property type="entry name" value="C-type_lectin/snaclec_domain"/>
</dbReference>
<feature type="domain" description="C-type lectin" evidence="3">
    <location>
        <begin position="237"/>
        <end position="365"/>
    </location>
</feature>
<dbReference type="InterPro" id="IPR016187">
    <property type="entry name" value="CTDL_fold"/>
</dbReference>
<comment type="caution">
    <text evidence="4">The sequence shown here is derived from an EMBL/GenBank/DDBJ whole genome shotgun (WGS) entry which is preliminary data.</text>
</comment>
<protein>
    <recommendedName>
        <fullName evidence="3">C-type lectin domain-containing protein</fullName>
    </recommendedName>
</protein>
<dbReference type="PROSITE" id="PS50041">
    <property type="entry name" value="C_TYPE_LECTIN_2"/>
    <property type="match status" value="3"/>
</dbReference>
<keyword evidence="2" id="KW-0812">Transmembrane</keyword>
<dbReference type="CDD" id="cd00037">
    <property type="entry name" value="CLECT"/>
    <property type="match status" value="4"/>
</dbReference>
<evidence type="ECO:0000313" key="4">
    <source>
        <dbReference type="EMBL" id="PVD37343.1"/>
    </source>
</evidence>
<keyword evidence="2" id="KW-1133">Transmembrane helix</keyword>
<dbReference type="Pfam" id="PF00059">
    <property type="entry name" value="Lectin_C"/>
    <property type="match status" value="3"/>
</dbReference>
<evidence type="ECO:0000256" key="2">
    <source>
        <dbReference type="SAM" id="Phobius"/>
    </source>
</evidence>
<feature type="domain" description="C-type lectin" evidence="3">
    <location>
        <begin position="389"/>
        <end position="503"/>
    </location>
</feature>
<proteinExistence type="predicted"/>
<keyword evidence="2" id="KW-0472">Membrane</keyword>
<feature type="transmembrane region" description="Helical" evidence="2">
    <location>
        <begin position="705"/>
        <end position="726"/>
    </location>
</feature>
<feature type="transmembrane region" description="Helical" evidence="2">
    <location>
        <begin position="815"/>
        <end position="839"/>
    </location>
</feature>
<dbReference type="InterPro" id="IPR016186">
    <property type="entry name" value="C-type_lectin-like/link_sf"/>
</dbReference>
<evidence type="ECO:0000259" key="3">
    <source>
        <dbReference type="PROSITE" id="PS50041"/>
    </source>
</evidence>
<gene>
    <name evidence="4" type="ORF">C0Q70_04342</name>
</gene>
<feature type="domain" description="C-type lectin" evidence="3">
    <location>
        <begin position="528"/>
        <end position="648"/>
    </location>
</feature>
<dbReference type="EMBL" id="PZQS01000002">
    <property type="protein sequence ID" value="PVD37343.1"/>
    <property type="molecule type" value="Genomic_DNA"/>
</dbReference>
<feature type="transmembrane region" description="Helical" evidence="2">
    <location>
        <begin position="859"/>
        <end position="883"/>
    </location>
</feature>
<feature type="compositionally biased region" description="Basic residues" evidence="1">
    <location>
        <begin position="36"/>
        <end position="47"/>
    </location>
</feature>
<evidence type="ECO:0000256" key="1">
    <source>
        <dbReference type="SAM" id="MobiDB-lite"/>
    </source>
</evidence>
<dbReference type="Gene3D" id="3.10.100.10">
    <property type="entry name" value="Mannose-Binding Protein A, subunit A"/>
    <property type="match status" value="3"/>
</dbReference>
<dbReference type="Proteomes" id="UP000245119">
    <property type="component" value="Linkage Group LG2"/>
</dbReference>
<reference evidence="4 5" key="1">
    <citation type="submission" date="2018-04" db="EMBL/GenBank/DDBJ databases">
        <title>The genome of golden apple snail Pomacea canaliculata provides insight into stress tolerance and invasive adaptation.</title>
        <authorList>
            <person name="Liu C."/>
            <person name="Liu B."/>
            <person name="Ren Y."/>
            <person name="Zhang Y."/>
            <person name="Wang H."/>
            <person name="Li S."/>
            <person name="Jiang F."/>
            <person name="Yin L."/>
            <person name="Zhang G."/>
            <person name="Qian W."/>
            <person name="Fan W."/>
        </authorList>
    </citation>
    <scope>NUCLEOTIDE SEQUENCE [LARGE SCALE GENOMIC DNA]</scope>
    <source>
        <strain evidence="4">SZHN2017</strain>
        <tissue evidence="4">Muscle</tissue>
    </source>
</reference>